<proteinExistence type="predicted"/>
<dbReference type="Proteomes" id="UP001162501">
    <property type="component" value="Chromosome 24"/>
</dbReference>
<sequence length="113" mass="12002">MSCIPALGPDLEGTGEKKAFVTSVPASVCVPRSPPPAHAAPFKLLRARSTRVGHRRFPFHLAFYSAIPRSLLPPISGSGLFSVSPTPSFISTIPPPLPSFPNTASVTYTLTPY</sequence>
<name>A0AC59Z5G0_RANTA</name>
<reference evidence="1" key="2">
    <citation type="submission" date="2025-03" db="EMBL/GenBank/DDBJ databases">
        <authorList>
            <consortium name="ELIXIR-Norway"/>
            <consortium name="Elixir Norway"/>
        </authorList>
    </citation>
    <scope>NUCLEOTIDE SEQUENCE</scope>
</reference>
<evidence type="ECO:0000313" key="1">
    <source>
        <dbReference type="EMBL" id="CAN0241519.1"/>
    </source>
</evidence>
<gene>
    <name evidence="1" type="ORF">MRATA1EN22A_LOCUS14196</name>
</gene>
<reference evidence="1" key="1">
    <citation type="submission" date="2023-05" db="EMBL/GenBank/DDBJ databases">
        <authorList>
            <consortium name="ELIXIR-Norway"/>
        </authorList>
    </citation>
    <scope>NUCLEOTIDE SEQUENCE</scope>
</reference>
<evidence type="ECO:0000313" key="2">
    <source>
        <dbReference type="Proteomes" id="UP001162501"/>
    </source>
</evidence>
<dbReference type="EMBL" id="OX596108">
    <property type="protein sequence ID" value="CAN0241519.1"/>
    <property type="molecule type" value="Genomic_DNA"/>
</dbReference>
<protein>
    <submittedName>
        <fullName evidence="1">Uncharacterized protein</fullName>
    </submittedName>
</protein>
<organism evidence="1 2">
    <name type="scientific">Rangifer tarandus platyrhynchus</name>
    <name type="common">Svalbard reindeer</name>
    <dbReference type="NCBI Taxonomy" id="3082113"/>
    <lineage>
        <taxon>Eukaryota</taxon>
        <taxon>Metazoa</taxon>
        <taxon>Chordata</taxon>
        <taxon>Craniata</taxon>
        <taxon>Vertebrata</taxon>
        <taxon>Euteleostomi</taxon>
        <taxon>Mammalia</taxon>
        <taxon>Eutheria</taxon>
        <taxon>Laurasiatheria</taxon>
        <taxon>Artiodactyla</taxon>
        <taxon>Ruminantia</taxon>
        <taxon>Pecora</taxon>
        <taxon>Cervidae</taxon>
        <taxon>Odocoileinae</taxon>
        <taxon>Rangifer</taxon>
    </lineage>
</organism>
<accession>A0AC59Z5G0</accession>